<dbReference type="EMBL" id="SPHZ02000003">
    <property type="protein sequence ID" value="KAF0925580.1"/>
    <property type="molecule type" value="Genomic_DNA"/>
</dbReference>
<reference evidence="2 3" key="1">
    <citation type="submission" date="2019-11" db="EMBL/GenBank/DDBJ databases">
        <title>Whole genome sequence of Oryza granulata.</title>
        <authorList>
            <person name="Li W."/>
        </authorList>
    </citation>
    <scope>NUCLEOTIDE SEQUENCE [LARGE SCALE GENOMIC DNA]</scope>
    <source>
        <strain evidence="3">cv. Menghai</strain>
        <tissue evidence="2">Leaf</tissue>
    </source>
</reference>
<dbReference type="EMBL" id="SPHZ02000003">
    <property type="protein sequence ID" value="KAF0925571.1"/>
    <property type="molecule type" value="Genomic_DNA"/>
</dbReference>
<accession>A0A6G1ELY7</accession>
<feature type="region of interest" description="Disordered" evidence="1">
    <location>
        <begin position="222"/>
        <end position="245"/>
    </location>
</feature>
<dbReference type="EMBL" id="SPHZ02000003">
    <property type="protein sequence ID" value="KAF0925576.1"/>
    <property type="molecule type" value="Genomic_DNA"/>
</dbReference>
<dbReference type="EMBL" id="SPHZ02000003">
    <property type="protein sequence ID" value="KAF0925579.1"/>
    <property type="molecule type" value="Genomic_DNA"/>
</dbReference>
<evidence type="ECO:0000313" key="3">
    <source>
        <dbReference type="Proteomes" id="UP000479710"/>
    </source>
</evidence>
<sequence>MCTVIFPLLCDAKLAQLLSPSTSGTLLWPHELIRPNPSSIPHPRDGFIPNPYGRMDQSGKQDKRSRKPNSNSRRGTSAPGAGARARGPGAGAPVVASPVTGARAGDPGAGAPAAASLATGASAGGPGASGPPAAWWPAAFVGGSFTVDSCPCSSEWLYPTGGFMNCLQRPQTSPLFPQPYPFVNYPNASHLPKSFHFVGAPSSRGTPSPLGSGFAMDAADAQIGSQEKETIDIDDDDTLEPVRTD</sequence>
<dbReference type="EMBL" id="SPHZ02000003">
    <property type="protein sequence ID" value="KAF0925578.1"/>
    <property type="molecule type" value="Genomic_DNA"/>
</dbReference>
<dbReference type="EMBL" id="SPHZ02000003">
    <property type="protein sequence ID" value="KAF0925564.1"/>
    <property type="molecule type" value="Genomic_DNA"/>
</dbReference>
<dbReference type="EMBL" id="SPHZ02000003">
    <property type="protein sequence ID" value="KAF0925574.1"/>
    <property type="molecule type" value="Genomic_DNA"/>
</dbReference>
<keyword evidence="3" id="KW-1185">Reference proteome</keyword>
<dbReference type="EMBL" id="SPHZ02000003">
    <property type="protein sequence ID" value="KAF0925565.1"/>
    <property type="molecule type" value="Genomic_DNA"/>
</dbReference>
<evidence type="ECO:0000313" key="2">
    <source>
        <dbReference type="EMBL" id="KAF0925582.1"/>
    </source>
</evidence>
<proteinExistence type="predicted"/>
<dbReference type="AlphaFoldDB" id="A0A6G1ELY7"/>
<name>A0A6G1ELY7_9ORYZ</name>
<dbReference type="EMBL" id="SPHZ02000003">
    <property type="protein sequence ID" value="KAF0925573.1"/>
    <property type="molecule type" value="Genomic_DNA"/>
</dbReference>
<dbReference type="EMBL" id="SPHZ02000003">
    <property type="protein sequence ID" value="KAF0925572.1"/>
    <property type="molecule type" value="Genomic_DNA"/>
</dbReference>
<feature type="compositionally biased region" description="Low complexity" evidence="1">
    <location>
        <begin position="68"/>
        <end position="121"/>
    </location>
</feature>
<comment type="caution">
    <text evidence="2">The sequence shown here is derived from an EMBL/GenBank/DDBJ whole genome shotgun (WGS) entry which is preliminary data.</text>
</comment>
<dbReference type="EMBL" id="SPHZ02000003">
    <property type="protein sequence ID" value="KAF0925581.1"/>
    <property type="molecule type" value="Genomic_DNA"/>
</dbReference>
<feature type="region of interest" description="Disordered" evidence="1">
    <location>
        <begin position="34"/>
        <end position="129"/>
    </location>
</feature>
<dbReference type="EMBL" id="SPHZ02000003">
    <property type="protein sequence ID" value="KAF0925568.1"/>
    <property type="molecule type" value="Genomic_DNA"/>
</dbReference>
<gene>
    <name evidence="2" type="ORF">E2562_017174</name>
</gene>
<organism evidence="2 3">
    <name type="scientific">Oryza meyeriana var. granulata</name>
    <dbReference type="NCBI Taxonomy" id="110450"/>
    <lineage>
        <taxon>Eukaryota</taxon>
        <taxon>Viridiplantae</taxon>
        <taxon>Streptophyta</taxon>
        <taxon>Embryophyta</taxon>
        <taxon>Tracheophyta</taxon>
        <taxon>Spermatophyta</taxon>
        <taxon>Magnoliopsida</taxon>
        <taxon>Liliopsida</taxon>
        <taxon>Poales</taxon>
        <taxon>Poaceae</taxon>
        <taxon>BOP clade</taxon>
        <taxon>Oryzoideae</taxon>
        <taxon>Oryzeae</taxon>
        <taxon>Oryzinae</taxon>
        <taxon>Oryza</taxon>
        <taxon>Oryza meyeriana</taxon>
    </lineage>
</organism>
<dbReference type="EMBL" id="SPHZ02000003">
    <property type="protein sequence ID" value="KAF0925577.1"/>
    <property type="molecule type" value="Genomic_DNA"/>
</dbReference>
<dbReference type="EMBL" id="SPHZ02000003">
    <property type="protein sequence ID" value="KAF0925582.1"/>
    <property type="molecule type" value="Genomic_DNA"/>
</dbReference>
<dbReference type="EMBL" id="SPHZ02000003">
    <property type="protein sequence ID" value="KAF0925566.1"/>
    <property type="molecule type" value="Genomic_DNA"/>
</dbReference>
<dbReference type="EMBL" id="SPHZ02000003">
    <property type="protein sequence ID" value="KAF0925575.1"/>
    <property type="molecule type" value="Genomic_DNA"/>
</dbReference>
<protein>
    <submittedName>
        <fullName evidence="2">Uncharacterized protein</fullName>
    </submittedName>
</protein>
<evidence type="ECO:0000256" key="1">
    <source>
        <dbReference type="SAM" id="MobiDB-lite"/>
    </source>
</evidence>
<dbReference type="EMBL" id="SPHZ02000003">
    <property type="protein sequence ID" value="KAF0925570.1"/>
    <property type="molecule type" value="Genomic_DNA"/>
</dbReference>
<dbReference type="EMBL" id="SPHZ02000003">
    <property type="protein sequence ID" value="KAF0925569.1"/>
    <property type="molecule type" value="Genomic_DNA"/>
</dbReference>
<dbReference type="Proteomes" id="UP000479710">
    <property type="component" value="Unassembled WGS sequence"/>
</dbReference>
<dbReference type="EMBL" id="SPHZ02000003">
    <property type="protein sequence ID" value="KAF0925567.1"/>
    <property type="molecule type" value="Genomic_DNA"/>
</dbReference>